<comment type="caution">
    <text evidence="2">The sequence shown here is derived from an EMBL/GenBank/DDBJ whole genome shotgun (WGS) entry which is preliminary data.</text>
</comment>
<keyword evidence="1" id="KW-0732">Signal</keyword>
<dbReference type="AlphaFoldDB" id="A0A1R1BZP1"/>
<evidence type="ECO:0008006" key="4">
    <source>
        <dbReference type="Google" id="ProtNLM"/>
    </source>
</evidence>
<organism evidence="2 3">
    <name type="scientific">Paenibacillus amylolyticus</name>
    <dbReference type="NCBI Taxonomy" id="1451"/>
    <lineage>
        <taxon>Bacteria</taxon>
        <taxon>Bacillati</taxon>
        <taxon>Bacillota</taxon>
        <taxon>Bacilli</taxon>
        <taxon>Bacillales</taxon>
        <taxon>Paenibacillaceae</taxon>
        <taxon>Paenibacillus</taxon>
    </lineage>
</organism>
<name>A0A1R1BZP1_PAEAM</name>
<gene>
    <name evidence="2" type="ORF">BK131_10300</name>
</gene>
<accession>A0A1R1BZP1</accession>
<dbReference type="OrthoDB" id="1684530at2"/>
<evidence type="ECO:0000256" key="1">
    <source>
        <dbReference type="SAM" id="SignalP"/>
    </source>
</evidence>
<dbReference type="Proteomes" id="UP000187134">
    <property type="component" value="Unassembled WGS sequence"/>
</dbReference>
<feature type="signal peptide" evidence="1">
    <location>
        <begin position="1"/>
        <end position="27"/>
    </location>
</feature>
<protein>
    <recommendedName>
        <fullName evidence="4">Copper amine oxidase-like N-terminal domain-containing protein</fullName>
    </recommendedName>
</protein>
<proteinExistence type="predicted"/>
<evidence type="ECO:0000313" key="3">
    <source>
        <dbReference type="Proteomes" id="UP000187134"/>
    </source>
</evidence>
<evidence type="ECO:0000313" key="2">
    <source>
        <dbReference type="EMBL" id="OMF15267.1"/>
    </source>
</evidence>
<dbReference type="RefSeq" id="WP_076331517.1">
    <property type="nucleotide sequence ID" value="NZ_MRTJ01000002.1"/>
</dbReference>
<reference evidence="2 3" key="1">
    <citation type="submission" date="2016-11" db="EMBL/GenBank/DDBJ databases">
        <title>Paenibacillus species isolates.</title>
        <authorList>
            <person name="Beno S.M."/>
        </authorList>
    </citation>
    <scope>NUCLEOTIDE SEQUENCE [LARGE SCALE GENOMIC DNA]</scope>
    <source>
        <strain evidence="2 3">FSL H8-0246</strain>
    </source>
</reference>
<dbReference type="EMBL" id="MRTJ01000002">
    <property type="protein sequence ID" value="OMF15267.1"/>
    <property type="molecule type" value="Genomic_DNA"/>
</dbReference>
<feature type="chain" id="PRO_5012367623" description="Copper amine oxidase-like N-terminal domain-containing protein" evidence="1">
    <location>
        <begin position="28"/>
        <end position="368"/>
    </location>
</feature>
<sequence length="368" mass="42102">MKSFKKLIFIFISFSLLFVLLPPHTLAASNPLTESYRDIEYTIFIDGKLASSKDQAYLADNGTIYIPIKMFKQIGSLIAVGNGFEVKTKRKKEQVSKKDTILYKGITYISYEKFLKVSGYSGSNEDDLMVAFMWGDEDGATRTKKLKNGVLSVPKAYRSVFGEKVYSYALDQPGWIVGMTQLYQLTEVTIQSANGKTVTEYIYKDIGFSNFCYYFDYEHFIHIAFKGGEYWANKNNLPSSNPLYHLEKIKIISVDIKKNNVIVKAKRASGKSITFKLPVTDDPNDFINGLFYDNDPKKDYPDWSSNVWKLISQHKIKLGMTYDQVLFSWGNPNRTSNSTSSLGSIDIWVYGNTYVTFYNGQIYSWSDY</sequence>